<dbReference type="AlphaFoldDB" id="A0A6L2Q5V5"/>
<accession>A0A6L2Q5V5</accession>
<keyword evidence="2" id="KW-0507">mRNA processing</keyword>
<evidence type="ECO:0000256" key="9">
    <source>
        <dbReference type="PROSITE-ProRule" id="PRU00176"/>
    </source>
</evidence>
<keyword evidence="3" id="KW-0677">Repeat</keyword>
<dbReference type="EMBL" id="BLKM01001775">
    <property type="protein sequence ID" value="GFG40323.1"/>
    <property type="molecule type" value="Genomic_DNA"/>
</dbReference>
<proteinExistence type="predicted"/>
<dbReference type="Pfam" id="PF18694">
    <property type="entry name" value="TDP-43_N"/>
    <property type="match status" value="1"/>
</dbReference>
<dbReference type="InterPro" id="IPR000504">
    <property type="entry name" value="RRM_dom"/>
</dbReference>
<keyword evidence="4 9" id="KW-0694">RNA-binding</keyword>
<dbReference type="SMART" id="SM00360">
    <property type="entry name" value="RRM"/>
    <property type="match status" value="1"/>
</dbReference>
<keyword evidence="13" id="KW-1185">Reference proteome</keyword>
<dbReference type="FunFam" id="3.30.70.330:FF:000098">
    <property type="entry name" value="TAR DNA-binding protein 43"/>
    <property type="match status" value="1"/>
</dbReference>
<feature type="region of interest" description="Disordered" evidence="10">
    <location>
        <begin position="386"/>
        <end position="475"/>
    </location>
</feature>
<evidence type="ECO:0000256" key="10">
    <source>
        <dbReference type="SAM" id="MobiDB-lite"/>
    </source>
</evidence>
<dbReference type="PROSITE" id="PS50102">
    <property type="entry name" value="RRM"/>
    <property type="match status" value="1"/>
</dbReference>
<dbReference type="GO" id="GO:0005654">
    <property type="term" value="C:nucleoplasm"/>
    <property type="evidence" value="ECO:0007669"/>
    <property type="project" value="TreeGrafter"/>
</dbReference>
<feature type="compositionally biased region" description="Basic and acidic residues" evidence="10">
    <location>
        <begin position="410"/>
        <end position="443"/>
    </location>
</feature>
<dbReference type="GO" id="GO:0008380">
    <property type="term" value="P:RNA splicing"/>
    <property type="evidence" value="ECO:0007669"/>
    <property type="project" value="UniProtKB-KW"/>
</dbReference>
<dbReference type="InParanoid" id="A0A6L2Q5V5"/>
<name>A0A6L2Q5V5_COPFO</name>
<keyword evidence="7" id="KW-0508">mRNA splicing</keyword>
<dbReference type="PANTHER" id="PTHR48033:SF9">
    <property type="entry name" value="TAR DNA-BINDING PROTEIN 43"/>
    <property type="match status" value="1"/>
</dbReference>
<evidence type="ECO:0000256" key="8">
    <source>
        <dbReference type="ARBA" id="ARBA00023242"/>
    </source>
</evidence>
<dbReference type="Proteomes" id="UP000502823">
    <property type="component" value="Unassembled WGS sequence"/>
</dbReference>
<organism evidence="12 13">
    <name type="scientific">Coptotermes formosanus</name>
    <name type="common">Formosan subterranean termite</name>
    <dbReference type="NCBI Taxonomy" id="36987"/>
    <lineage>
        <taxon>Eukaryota</taxon>
        <taxon>Metazoa</taxon>
        <taxon>Ecdysozoa</taxon>
        <taxon>Arthropoda</taxon>
        <taxon>Hexapoda</taxon>
        <taxon>Insecta</taxon>
        <taxon>Pterygota</taxon>
        <taxon>Neoptera</taxon>
        <taxon>Polyneoptera</taxon>
        <taxon>Dictyoptera</taxon>
        <taxon>Blattodea</taxon>
        <taxon>Blattoidea</taxon>
        <taxon>Termitoidae</taxon>
        <taxon>Rhinotermitidae</taxon>
        <taxon>Coptotermes</taxon>
    </lineage>
</organism>
<sequence>MSSYLQVAEDEGEEPIELPTEDDSTLLLSTLAAQFPGTCGLKYRNPESRAMRGVRLVEGRLHPPENGWGNCVYYCVFPKENKRKSDDHLENSTAKTKRMETKLKCSDLIVLGLPWKTTEQQLREYFESFGEVLMAQVKKDPKSGQSKGFGFIRFGTYESQMRVLAQRHMIDGRWCDVKIPNSKSLDAVCSSTRGGEVYIGGTTTLYEPIDIAAAYTEYGGNQMYPYNDLVPYVYDPSYQFSSPIGGVCVAGDGYRVNSGTYDTTTRTVSYSVNGVYNKVGETDHYRPSHMSDMSHKADSISGYQVEHYMNLHRMSLKKDYNDVHYSDSHRSSSHGQFGSQNRDKAYHERDLDMTFDRYDSGERSLRFSGSHEHYSDYTIYDRTEEKVSSSLGNLHDSERDYSKVRRHSGSSRDVEHHYADRYLVKISRREREKSHHGSSDRSYKHGNNIHGHKRSRSSTKDSNKTYYGPDVSDSDEMAYHKHKSAELEEWVQKRSGYSRGETYHSSASVAGPRSIPVIQSRY</sequence>
<evidence type="ECO:0000256" key="5">
    <source>
        <dbReference type="ARBA" id="ARBA00023015"/>
    </source>
</evidence>
<keyword evidence="8" id="KW-0539">Nucleus</keyword>
<comment type="caution">
    <text evidence="12">The sequence shown here is derived from an EMBL/GenBank/DDBJ whole genome shotgun (WGS) entry which is preliminary data.</text>
</comment>
<dbReference type="GO" id="GO:0010468">
    <property type="term" value="P:regulation of gene expression"/>
    <property type="evidence" value="ECO:0007669"/>
    <property type="project" value="TreeGrafter"/>
</dbReference>
<dbReference type="CDD" id="cd12321">
    <property type="entry name" value="RRM1_TDP43"/>
    <property type="match status" value="1"/>
</dbReference>
<dbReference type="InterPro" id="IPR012677">
    <property type="entry name" value="Nucleotide-bd_a/b_plait_sf"/>
</dbReference>
<dbReference type="GO" id="GO:0000785">
    <property type="term" value="C:chromatin"/>
    <property type="evidence" value="ECO:0007669"/>
    <property type="project" value="TreeGrafter"/>
</dbReference>
<evidence type="ECO:0000313" key="12">
    <source>
        <dbReference type="EMBL" id="GFG40323.1"/>
    </source>
</evidence>
<dbReference type="OrthoDB" id="2020831at2759"/>
<evidence type="ECO:0000256" key="2">
    <source>
        <dbReference type="ARBA" id="ARBA00022664"/>
    </source>
</evidence>
<dbReference type="GO" id="GO:0003723">
    <property type="term" value="F:RNA binding"/>
    <property type="evidence" value="ECO:0007669"/>
    <property type="project" value="UniProtKB-UniRule"/>
</dbReference>
<dbReference type="Pfam" id="PF00076">
    <property type="entry name" value="RRM_1"/>
    <property type="match status" value="1"/>
</dbReference>
<reference evidence="13" key="1">
    <citation type="submission" date="2020-01" db="EMBL/GenBank/DDBJ databases">
        <title>Draft genome sequence of the Termite Coptotermes fromosanus.</title>
        <authorList>
            <person name="Itakura S."/>
            <person name="Yosikawa Y."/>
            <person name="Umezawa K."/>
        </authorList>
    </citation>
    <scope>NUCLEOTIDE SEQUENCE [LARGE SCALE GENOMIC DNA]</scope>
</reference>
<evidence type="ECO:0000313" key="13">
    <source>
        <dbReference type="Proteomes" id="UP000502823"/>
    </source>
</evidence>
<dbReference type="GO" id="GO:0006397">
    <property type="term" value="P:mRNA processing"/>
    <property type="evidence" value="ECO:0007669"/>
    <property type="project" value="UniProtKB-KW"/>
</dbReference>
<feature type="region of interest" description="Disordered" evidence="10">
    <location>
        <begin position="323"/>
        <end position="345"/>
    </location>
</feature>
<feature type="region of interest" description="Disordered" evidence="10">
    <location>
        <begin position="496"/>
        <end position="522"/>
    </location>
</feature>
<evidence type="ECO:0000256" key="6">
    <source>
        <dbReference type="ARBA" id="ARBA00023163"/>
    </source>
</evidence>
<evidence type="ECO:0000259" key="11">
    <source>
        <dbReference type="PROSITE" id="PS50102"/>
    </source>
</evidence>
<feature type="domain" description="RRM" evidence="11">
    <location>
        <begin position="106"/>
        <end position="184"/>
    </location>
</feature>
<dbReference type="Gene3D" id="3.30.70.330">
    <property type="match status" value="1"/>
</dbReference>
<evidence type="ECO:0000256" key="1">
    <source>
        <dbReference type="ARBA" id="ARBA00004123"/>
    </source>
</evidence>
<protein>
    <recommendedName>
        <fullName evidence="11">RRM domain-containing protein</fullName>
    </recommendedName>
</protein>
<gene>
    <name evidence="12" type="ORF">Cfor_03548</name>
</gene>
<evidence type="ECO:0000256" key="7">
    <source>
        <dbReference type="ARBA" id="ARBA00023187"/>
    </source>
</evidence>
<evidence type="ECO:0000256" key="4">
    <source>
        <dbReference type="ARBA" id="ARBA00022884"/>
    </source>
</evidence>
<dbReference type="InterPro" id="IPR041105">
    <property type="entry name" value="TDP-43_N"/>
</dbReference>
<dbReference type="SUPFAM" id="SSF54928">
    <property type="entry name" value="RNA-binding domain, RBD"/>
    <property type="match status" value="1"/>
</dbReference>
<keyword evidence="6" id="KW-0804">Transcription</keyword>
<evidence type="ECO:0000256" key="3">
    <source>
        <dbReference type="ARBA" id="ARBA00022737"/>
    </source>
</evidence>
<comment type="subcellular location">
    <subcellularLocation>
        <location evidence="1">Nucleus</location>
    </subcellularLocation>
</comment>
<dbReference type="CDD" id="cd19609">
    <property type="entry name" value="NTD_TDP-43"/>
    <property type="match status" value="1"/>
</dbReference>
<dbReference type="PANTHER" id="PTHR48033">
    <property type="entry name" value="RNA-BINDING (RRM/RBD/RNP MOTIFS) FAMILY PROTEIN"/>
    <property type="match status" value="1"/>
</dbReference>
<keyword evidence="5" id="KW-0805">Transcription regulation</keyword>
<dbReference type="InterPro" id="IPR035979">
    <property type="entry name" value="RBD_domain_sf"/>
</dbReference>